<accession>A0A970B6F2</accession>
<organism evidence="10 11">
    <name type="scientific">Solimonas marina</name>
    <dbReference type="NCBI Taxonomy" id="2714601"/>
    <lineage>
        <taxon>Bacteria</taxon>
        <taxon>Pseudomonadati</taxon>
        <taxon>Pseudomonadota</taxon>
        <taxon>Gammaproteobacteria</taxon>
        <taxon>Nevskiales</taxon>
        <taxon>Nevskiaceae</taxon>
        <taxon>Solimonas</taxon>
    </lineage>
</organism>
<dbReference type="GO" id="GO:0005886">
    <property type="term" value="C:plasma membrane"/>
    <property type="evidence" value="ECO:0007669"/>
    <property type="project" value="UniProtKB-SubCell"/>
</dbReference>
<keyword evidence="6 9" id="KW-1133">Transmembrane helix</keyword>
<dbReference type="PANTHER" id="PTHR30574">
    <property type="entry name" value="INNER MEMBRANE PROTEIN YEDE"/>
    <property type="match status" value="1"/>
</dbReference>
<keyword evidence="2" id="KW-0813">Transport</keyword>
<evidence type="ECO:0000256" key="7">
    <source>
        <dbReference type="ARBA" id="ARBA00023136"/>
    </source>
</evidence>
<comment type="subcellular location">
    <subcellularLocation>
        <location evidence="1">Cell inner membrane</location>
        <topology evidence="1">Multi-pass membrane protein</topology>
    </subcellularLocation>
</comment>
<evidence type="ECO:0000256" key="2">
    <source>
        <dbReference type="ARBA" id="ARBA00022448"/>
    </source>
</evidence>
<evidence type="ECO:0000256" key="8">
    <source>
        <dbReference type="ARBA" id="ARBA00035655"/>
    </source>
</evidence>
<evidence type="ECO:0000256" key="9">
    <source>
        <dbReference type="SAM" id="Phobius"/>
    </source>
</evidence>
<gene>
    <name evidence="10" type="ORF">G7Y82_09555</name>
</gene>
<feature type="transmembrane region" description="Helical" evidence="9">
    <location>
        <begin position="12"/>
        <end position="32"/>
    </location>
</feature>
<evidence type="ECO:0000256" key="5">
    <source>
        <dbReference type="ARBA" id="ARBA00022692"/>
    </source>
</evidence>
<keyword evidence="11" id="KW-1185">Reference proteome</keyword>
<dbReference type="Pfam" id="PF04143">
    <property type="entry name" value="Sulf_transp"/>
    <property type="match status" value="1"/>
</dbReference>
<comment type="similarity">
    <text evidence="8">Belongs to the TsuA/YedE (TC 9.B.102) family.</text>
</comment>
<keyword evidence="7 9" id="KW-0472">Membrane</keyword>
<dbReference type="Proteomes" id="UP000653472">
    <property type="component" value="Unassembled WGS sequence"/>
</dbReference>
<dbReference type="AlphaFoldDB" id="A0A970B6F2"/>
<evidence type="ECO:0000256" key="1">
    <source>
        <dbReference type="ARBA" id="ARBA00004429"/>
    </source>
</evidence>
<evidence type="ECO:0000256" key="3">
    <source>
        <dbReference type="ARBA" id="ARBA00022475"/>
    </source>
</evidence>
<dbReference type="PANTHER" id="PTHR30574:SF1">
    <property type="entry name" value="SULPHUR TRANSPORT DOMAIN-CONTAINING PROTEIN"/>
    <property type="match status" value="1"/>
</dbReference>
<dbReference type="InterPro" id="IPR007272">
    <property type="entry name" value="Sulf_transp_TsuA/YedE"/>
</dbReference>
<evidence type="ECO:0000256" key="6">
    <source>
        <dbReference type="ARBA" id="ARBA00022989"/>
    </source>
</evidence>
<feature type="transmembrane region" description="Helical" evidence="9">
    <location>
        <begin position="53"/>
        <end position="72"/>
    </location>
</feature>
<protein>
    <submittedName>
        <fullName evidence="10">YeeE/YedE family protein</fullName>
    </submittedName>
</protein>
<dbReference type="EMBL" id="JAAVXB010000004">
    <property type="protein sequence ID" value="NKF22565.1"/>
    <property type="molecule type" value="Genomic_DNA"/>
</dbReference>
<reference evidence="10" key="1">
    <citation type="submission" date="2020-03" db="EMBL/GenBank/DDBJ databases">
        <title>Solimonas marina sp. nov., isolated from deep seawater of the Pacific Ocean.</title>
        <authorList>
            <person name="Liu X."/>
            <person name="Lai Q."/>
            <person name="Sun F."/>
            <person name="Gai Y."/>
            <person name="Li G."/>
            <person name="Shao Z."/>
        </authorList>
    </citation>
    <scope>NUCLEOTIDE SEQUENCE</scope>
    <source>
        <strain evidence="10">C16B3</strain>
    </source>
</reference>
<comment type="caution">
    <text evidence="10">The sequence shown here is derived from an EMBL/GenBank/DDBJ whole genome shotgun (WGS) entry which is preliminary data.</text>
</comment>
<sequence length="147" mass="14656">MDVVVDVHSWLLSLIGGLLIGLAATVLLLGSGRIAGISGIAGGLLFERGGDRGWRALFVVGLIAGAGLVALIKPGLAAAAPSVGVPWLIGAGLLVGFGTRLGSGCTSGHGICGISRMSPRSLIATATFMVAGFVTVYVVRHLLGDAP</sequence>
<keyword evidence="4" id="KW-0997">Cell inner membrane</keyword>
<dbReference type="RefSeq" id="WP_168147812.1">
    <property type="nucleotide sequence ID" value="NZ_JAAVXB010000004.1"/>
</dbReference>
<evidence type="ECO:0000313" key="10">
    <source>
        <dbReference type="EMBL" id="NKF22565.1"/>
    </source>
</evidence>
<feature type="transmembrane region" description="Helical" evidence="9">
    <location>
        <begin position="122"/>
        <end position="143"/>
    </location>
</feature>
<evidence type="ECO:0000256" key="4">
    <source>
        <dbReference type="ARBA" id="ARBA00022519"/>
    </source>
</evidence>
<evidence type="ECO:0000313" key="11">
    <source>
        <dbReference type="Proteomes" id="UP000653472"/>
    </source>
</evidence>
<feature type="transmembrane region" description="Helical" evidence="9">
    <location>
        <begin position="84"/>
        <end position="101"/>
    </location>
</feature>
<keyword evidence="3" id="KW-1003">Cell membrane</keyword>
<name>A0A970B6F2_9GAMM</name>
<keyword evidence="5 9" id="KW-0812">Transmembrane</keyword>
<proteinExistence type="inferred from homology"/>